<feature type="compositionally biased region" description="Basic residues" evidence="1">
    <location>
        <begin position="538"/>
        <end position="550"/>
    </location>
</feature>
<feature type="compositionally biased region" description="Basic and acidic residues" evidence="1">
    <location>
        <begin position="386"/>
        <end position="406"/>
    </location>
</feature>
<proteinExistence type="predicted"/>
<feature type="compositionally biased region" description="Polar residues" evidence="1">
    <location>
        <begin position="1452"/>
        <end position="1478"/>
    </location>
</feature>
<feature type="region of interest" description="Disordered" evidence="1">
    <location>
        <begin position="506"/>
        <end position="600"/>
    </location>
</feature>
<feature type="compositionally biased region" description="Basic and acidic residues" evidence="1">
    <location>
        <begin position="1004"/>
        <end position="1016"/>
    </location>
</feature>
<reference evidence="4" key="1">
    <citation type="submission" date="2025-08" db="UniProtKB">
        <authorList>
            <consortium name="RefSeq"/>
        </authorList>
    </citation>
    <scope>IDENTIFICATION</scope>
    <source>
        <tissue evidence="4">Muscle</tissue>
    </source>
</reference>
<feature type="compositionally biased region" description="Polar residues" evidence="1">
    <location>
        <begin position="569"/>
        <end position="592"/>
    </location>
</feature>
<feature type="compositionally biased region" description="Polar residues" evidence="1">
    <location>
        <begin position="413"/>
        <end position="426"/>
    </location>
</feature>
<feature type="region of interest" description="Disordered" evidence="1">
    <location>
        <begin position="788"/>
        <end position="834"/>
    </location>
</feature>
<feature type="region of interest" description="Disordered" evidence="1">
    <location>
        <begin position="238"/>
        <end position="481"/>
    </location>
</feature>
<dbReference type="GeneID" id="117240005"/>
<dbReference type="PANTHER" id="PTHR37155">
    <property type="entry name" value="MUCIN 26B"/>
    <property type="match status" value="1"/>
</dbReference>
<feature type="region of interest" description="Disordered" evidence="1">
    <location>
        <begin position="616"/>
        <end position="635"/>
    </location>
</feature>
<feature type="region of interest" description="Disordered" evidence="1">
    <location>
        <begin position="1674"/>
        <end position="1709"/>
    </location>
</feature>
<feature type="region of interest" description="Disordered" evidence="1">
    <location>
        <begin position="1230"/>
        <end position="1257"/>
    </location>
</feature>
<dbReference type="PANTHER" id="PTHR37155:SF2">
    <property type="entry name" value="MUCIN 26B"/>
    <property type="match status" value="1"/>
</dbReference>
<feature type="compositionally biased region" description="Basic and acidic residues" evidence="1">
    <location>
        <begin position="238"/>
        <end position="264"/>
    </location>
</feature>
<feature type="compositionally biased region" description="Low complexity" evidence="1">
    <location>
        <begin position="1410"/>
        <end position="1451"/>
    </location>
</feature>
<feature type="compositionally biased region" description="Basic and acidic residues" evidence="1">
    <location>
        <begin position="320"/>
        <end position="348"/>
    </location>
</feature>
<keyword evidence="2" id="KW-0732">Signal</keyword>
<sequence>MVRRFSWCTVVALVVLLFVTTDGLREHSTQIDDHKATNRGTLRFNSKSLEEATTVSSSPLSRSKTKWDRSAQSETLSNFERTIQTSVINSEPKFDTSEHSTVRTIRTTERGSVLTATDVTSESRRTSGKRFEETKKVEPTINRRDGKRYFSESNKGTKLKNDEQKSETPKGISRRTSNGRANNSTVTERLENKGPSVFLATTESSRSRTGRKIQTTYSMKDLKTQIPTSRRYNSKKFRDVETTTASFRRESRGRSTTEKIERSTRSGRSKVNNAENNSIARRGPDPLLSESESVRVDIPLTVDETGNPASDVTTGFDVASQRRSDAKESSRSSRTGFERSKSRGRSNDSEASGSSRSASPRGSSKFSDSTTTEANEQIVSSRRNTVSRDRSRGSEIKKNSVNESRSRSRGRNVENNTKPISGGTSERNVKRKVAGERNSSDRRPRIPDVTPRVIDSRRQDTQDVRGRSRSKSRSDVTTPITMDVTTTVAPDTTVFTDVTATDSEITSTTIRSATTPSPRATSRPLSTSASTLEASGRGRGRGRSGSHGRKQKEDFFNHGLGFRGRKTSPEGSANVTESRKTVSWKNDSQSHGNPGWTLRRRPAHFNSENISKTIVSSPRDQTNEVVPSNEQSTSTEAITTIESSTFGTKRGPKKLQTTDESSTMVETTTKSYRRGNKTFGNGKVIAALEESDNYPPEFKARLTQLKSTNTKIPASKTTSRTPLEVKKSSAALFAERSRMKLELARRLVKPELNIEENDLDATTASSFSKRKPTGVPVVDETSKVAKYSKPAAAVPGRNRPSTSVESTQEEVSVKTLKLPSSRKAHDDSSKVTGRPYSLKKGRVIAERMVTSISIEERAIAEETTRPYALTTNPSMITSAEQGSATTIDSTRVRLASDRGGKKSKEEDSTPTKNMKVSLYSTQRVETIDPVTTIKPKKSYSYQSRNKLREQSATIDQSFTTSTPKKSYSSTQSKSQTSQEENITKKSKFATSATKPIFRPRYSKRTNEKSFEKKTTDEQATFTTKLPVATSRYSKKKSSVKSIDDKSATTEGLSAQTRKIEFRPRTATYRRHSEIPTTLTESSTKVDGVGIAITPRSTKYHATLKTSTVSPRSVAQGPQVNLKIANETAQETPGITGSSNGDSGNSNVFNPTRSTFLSGNSTLLEQLRSTVAPLLSSLGNKTPVFSGSYSNVNNVNSPPRVTPSGQPPRFSARYKGAELFVRKQNNIYQPTVPSITSSSTTPITPVENSGSAPPIDVSSPGEPRFLTLYQALESASIRNEQLQGNAIAQLQKQQAGSVSQDTTSATAQATAGSGIGQTTEITTPTIPDTSIVSSTSSEFPTSSYPDVPLITTTSSSVETTTTTTTTETATSTSTGRVPDGGTSTPQTTRMDVVTVTPVTETTTVNIEENLVSTEVGTSTTTASSESTTTMSGGTTNDSTNTTSASTEATTVSMQATPGTTVPTATSLPPRPASQSSTTPYLGRFGGSRLTPAPRFSLSSTTRAPLRDYLVYGIYPNKTIVRKRPEDNLIDARNVDSPYVIFGIFPDGRLVRKYPNGTIIPDPPRNPVEVVFSLSTSTTTNRPPPRPYYNQANQGTYNQYRGPVYNSNDRPVAEPMRNVQSPSIVDLGLTGNAIVGPNGGGPDNTGPLGTPASVPSTNEMSNALLNTQMRTASVTPIVSTGRPPTDSQGGRIVQDRERDEATRTKEAGGQRSSVYIGQDKFVNYWTDGASTSNPRVLSVNINSVATAANEGPSPSVPSFENLLNNQAGGQVTAPPGFPWRDPLDQIFGITTSSPIITASVTSNRLDDLSEPNGPALARPINPFVEVFTPFSNTIGVPRGNIGSIPPPPPPTTPVALTITPTTAAPTTTTTTITTMAPTTTTTTTTVAPTTTTTMAPTTTTTTMAPTTTTTTMAPTTTTTTMAPTTTTTSITMTPTTVAAMTPTTTTMTAPIITSEPPTIVQRAMIASQAGATSETTSSQINSLNLSKNLLNTRQQNAFGTTFDDLAFLNSLLQSNSRSTSQKTLTQVEQLLANKILELALKNPGPTRSPKAISIENASPNSIYKSLSEPIIIDLSPASTVSTSTRKSVETQQPTSQRPVISSLTPVQVTWKPVTTTSTRRNVEISTASPSTTAKTTLISTTKAPVTVKAKLATTPRPRTTTQAPLGFGGLLWQALLGGGLFGSSTTPKPVKAKPVPKTTQKSINIMPKPIQTTQKLETTTISSSTTLKTVDISKIQVNSPYSIVQEKSVTTPFTISTTDQPLINNPNPRLPGVVTSTYSPEEDAKFIVELLRAVEQDNKTGSKKVPGLTQDDQSFLRAILSGRALTTTTPSPTVEVSNAALLAALLKAQGIEPPTPANNIREQLQLASLGQSVTSAPTASPASESSTITTRPASTAATRPTDTTKKTVTPRPTSGPRIRTTTWSPSSTYPPPLFSSFSNYGTPAQSAGDNSGNSALFGATRAFSQFLGAAISGAAQQLQSLVRNGTRIVSEVVG</sequence>
<feature type="compositionally biased region" description="Basic and acidic residues" evidence="1">
    <location>
        <begin position="454"/>
        <end position="466"/>
    </location>
</feature>
<feature type="compositionally biased region" description="Low complexity" evidence="1">
    <location>
        <begin position="957"/>
        <end position="978"/>
    </location>
</feature>
<dbReference type="RefSeq" id="XP_033361719.1">
    <property type="nucleotide sequence ID" value="XM_033505828.1"/>
</dbReference>
<feature type="compositionally biased region" description="Low complexity" evidence="1">
    <location>
        <begin position="801"/>
        <end position="815"/>
    </location>
</feature>
<evidence type="ECO:0000313" key="4">
    <source>
        <dbReference type="RefSeq" id="XP_033361719.1"/>
    </source>
</evidence>
<feature type="chain" id="PRO_5026664435" evidence="2">
    <location>
        <begin position="24"/>
        <end position="2492"/>
    </location>
</feature>
<feature type="region of interest" description="Disordered" evidence="1">
    <location>
        <begin position="47"/>
        <end position="72"/>
    </location>
</feature>
<gene>
    <name evidence="4" type="primary">LOC117240005</name>
</gene>
<feature type="region of interest" description="Disordered" evidence="1">
    <location>
        <begin position="644"/>
        <end position="668"/>
    </location>
</feature>
<accession>A0A6J3LCQ5</accession>
<feature type="region of interest" description="Disordered" evidence="1">
    <location>
        <begin position="870"/>
        <end position="920"/>
    </location>
</feature>
<feature type="compositionally biased region" description="Basic and acidic residues" evidence="1">
    <location>
        <begin position="121"/>
        <end position="150"/>
    </location>
</feature>
<feature type="region of interest" description="Disordered" evidence="1">
    <location>
        <begin position="764"/>
        <end position="783"/>
    </location>
</feature>
<feature type="compositionally biased region" description="Basic and acidic residues" evidence="1">
    <location>
        <begin position="1691"/>
        <end position="1706"/>
    </location>
</feature>
<feature type="region of interest" description="Disordered" evidence="1">
    <location>
        <begin position="937"/>
        <end position="1018"/>
    </location>
</feature>
<feature type="region of interest" description="Disordered" evidence="1">
    <location>
        <begin position="1307"/>
        <end position="1387"/>
    </location>
</feature>
<name>A0A6J3LCQ5_9HYME</name>
<feature type="compositionally biased region" description="Polar residues" evidence="1">
    <location>
        <begin position="506"/>
        <end position="533"/>
    </location>
</feature>
<feature type="compositionally biased region" description="Polar residues" evidence="1">
    <location>
        <begin position="870"/>
        <end position="889"/>
    </location>
</feature>
<feature type="compositionally biased region" description="Polar residues" evidence="1">
    <location>
        <begin position="368"/>
        <end position="384"/>
    </location>
</feature>
<evidence type="ECO:0000256" key="2">
    <source>
        <dbReference type="SAM" id="SignalP"/>
    </source>
</evidence>
<feature type="compositionally biased region" description="Polar residues" evidence="1">
    <location>
        <begin position="47"/>
        <end position="62"/>
    </location>
</feature>
<protein>
    <submittedName>
        <fullName evidence="4">Mucin-5AC-like isoform X5</fullName>
    </submittedName>
</protein>
<feature type="compositionally biased region" description="Polar residues" evidence="1">
    <location>
        <begin position="658"/>
        <end position="668"/>
    </location>
</feature>
<feature type="compositionally biased region" description="Polar residues" evidence="1">
    <location>
        <begin position="269"/>
        <end position="279"/>
    </location>
</feature>
<evidence type="ECO:0000313" key="3">
    <source>
        <dbReference type="Proteomes" id="UP000504631"/>
    </source>
</evidence>
<feature type="region of interest" description="Disordered" evidence="1">
    <location>
        <begin position="1888"/>
        <end position="1925"/>
    </location>
</feature>
<feature type="signal peptide" evidence="2">
    <location>
        <begin position="1"/>
        <end position="23"/>
    </location>
</feature>
<dbReference type="Proteomes" id="UP000504631">
    <property type="component" value="Unplaced"/>
</dbReference>
<evidence type="ECO:0000256" key="1">
    <source>
        <dbReference type="SAM" id="MobiDB-lite"/>
    </source>
</evidence>
<feature type="region of interest" description="Disordered" evidence="1">
    <location>
        <begin position="1408"/>
        <end position="1491"/>
    </location>
</feature>
<feature type="region of interest" description="Disordered" evidence="1">
    <location>
        <begin position="1574"/>
        <end position="1596"/>
    </location>
</feature>
<feature type="region of interest" description="Disordered" evidence="1">
    <location>
        <begin position="2369"/>
        <end position="2424"/>
    </location>
</feature>
<feature type="compositionally biased region" description="Polar residues" evidence="1">
    <location>
        <begin position="174"/>
        <end position="187"/>
    </location>
</feature>
<feature type="compositionally biased region" description="Low complexity" evidence="1">
    <location>
        <begin position="1230"/>
        <end position="1245"/>
    </location>
</feature>
<feature type="compositionally biased region" description="Low complexity" evidence="1">
    <location>
        <begin position="1307"/>
        <end position="1342"/>
    </location>
</feature>
<feature type="compositionally biased region" description="Low complexity" evidence="1">
    <location>
        <begin position="2372"/>
        <end position="2424"/>
    </location>
</feature>
<feature type="compositionally biased region" description="Low complexity" evidence="1">
    <location>
        <begin position="349"/>
        <end position="367"/>
    </location>
</feature>
<feature type="compositionally biased region" description="Basic and acidic residues" evidence="1">
    <location>
        <begin position="433"/>
        <end position="446"/>
    </location>
</feature>
<feature type="compositionally biased region" description="Basic and acidic residues" evidence="1">
    <location>
        <begin position="159"/>
        <end position="168"/>
    </location>
</feature>
<organism evidence="3 4">
    <name type="scientific">Bombus vosnesenskii</name>
    <dbReference type="NCBI Taxonomy" id="207650"/>
    <lineage>
        <taxon>Eukaryota</taxon>
        <taxon>Metazoa</taxon>
        <taxon>Ecdysozoa</taxon>
        <taxon>Arthropoda</taxon>
        <taxon>Hexapoda</taxon>
        <taxon>Insecta</taxon>
        <taxon>Pterygota</taxon>
        <taxon>Neoptera</taxon>
        <taxon>Endopterygota</taxon>
        <taxon>Hymenoptera</taxon>
        <taxon>Apocrita</taxon>
        <taxon>Aculeata</taxon>
        <taxon>Apoidea</taxon>
        <taxon>Anthophila</taxon>
        <taxon>Apidae</taxon>
        <taxon>Bombus</taxon>
        <taxon>Pyrobombus</taxon>
    </lineage>
</organism>
<feature type="compositionally biased region" description="Low complexity" evidence="1">
    <location>
        <begin position="1350"/>
        <end position="1373"/>
    </location>
</feature>
<feature type="region of interest" description="Disordered" evidence="1">
    <location>
        <begin position="114"/>
        <end position="215"/>
    </location>
</feature>
<feature type="compositionally biased region" description="Basic and acidic residues" evidence="1">
    <location>
        <begin position="890"/>
        <end position="909"/>
    </location>
</feature>
<feature type="compositionally biased region" description="Polar residues" evidence="1">
    <location>
        <begin position="910"/>
        <end position="920"/>
    </location>
</feature>
<keyword evidence="3" id="KW-1185">Reference proteome</keyword>
<feature type="compositionally biased region" description="Polar residues" evidence="1">
    <location>
        <begin position="616"/>
        <end position="631"/>
    </location>
</feature>
<feature type="compositionally biased region" description="Polar residues" evidence="1">
    <location>
        <begin position="939"/>
        <end position="956"/>
    </location>
</feature>